<evidence type="ECO:0000313" key="1">
    <source>
        <dbReference type="EMBL" id="BAS70234.1"/>
    </source>
</evidence>
<accession>A0A0P0UXJ4</accession>
<dbReference type="Proteomes" id="UP000059680">
    <property type="component" value="Chromosome 1"/>
</dbReference>
<reference evidence="1 2" key="2">
    <citation type="journal article" date="2013" name="Plant Cell Physiol.">
        <title>Rice Annotation Project Database (RAP-DB): an integrative and interactive database for rice genomics.</title>
        <authorList>
            <person name="Sakai H."/>
            <person name="Lee S.S."/>
            <person name="Tanaka T."/>
            <person name="Numa H."/>
            <person name="Kim J."/>
            <person name="Kawahara Y."/>
            <person name="Wakimoto H."/>
            <person name="Yang C.C."/>
            <person name="Iwamoto M."/>
            <person name="Abe T."/>
            <person name="Yamada Y."/>
            <person name="Muto A."/>
            <person name="Inokuchi H."/>
            <person name="Ikemura T."/>
            <person name="Matsumoto T."/>
            <person name="Sasaki T."/>
            <person name="Itoh T."/>
        </authorList>
    </citation>
    <scope>NUCLEOTIDE SEQUENCE [LARGE SCALE GENOMIC DNA]</scope>
    <source>
        <strain evidence="2">cv. Nipponbare</strain>
    </source>
</reference>
<gene>
    <name evidence="1" type="ordered locus">Os01g0132950</name>
    <name evidence="1" type="ORF">OSNPB_010132950</name>
</gene>
<proteinExistence type="predicted"/>
<evidence type="ECO:0000313" key="2">
    <source>
        <dbReference type="Proteomes" id="UP000059680"/>
    </source>
</evidence>
<keyword evidence="2" id="KW-1185">Reference proteome</keyword>
<dbReference type="EMBL" id="AP014957">
    <property type="protein sequence ID" value="BAS70234.1"/>
    <property type="molecule type" value="Genomic_DNA"/>
</dbReference>
<dbReference type="AlphaFoldDB" id="A0A0P0UXJ4"/>
<name>A0A0P0UXJ4_ORYSJ</name>
<reference evidence="1 2" key="3">
    <citation type="journal article" date="2013" name="Rice">
        <title>Improvement of the Oryza sativa Nipponbare reference genome using next generation sequence and optical map data.</title>
        <authorList>
            <person name="Kawahara Y."/>
            <person name="de la Bastide M."/>
            <person name="Hamilton J.P."/>
            <person name="Kanamori H."/>
            <person name="McCombie W.R."/>
            <person name="Ouyang S."/>
            <person name="Schwartz D.C."/>
            <person name="Tanaka T."/>
            <person name="Wu J."/>
            <person name="Zhou S."/>
            <person name="Childs K.L."/>
            <person name="Davidson R.M."/>
            <person name="Lin H."/>
            <person name="Quesada-Ocampo L."/>
            <person name="Vaillancourt B."/>
            <person name="Sakai H."/>
            <person name="Lee S.S."/>
            <person name="Kim J."/>
            <person name="Numa H."/>
            <person name="Itoh T."/>
            <person name="Buell C.R."/>
            <person name="Matsumoto T."/>
        </authorList>
    </citation>
    <scope>NUCLEOTIDE SEQUENCE [LARGE SCALE GENOMIC DNA]</scope>
    <source>
        <strain evidence="2">cv. Nipponbare</strain>
    </source>
</reference>
<dbReference type="InParanoid" id="A0A0P0UXJ4"/>
<reference evidence="2" key="1">
    <citation type="journal article" date="2005" name="Nature">
        <title>The map-based sequence of the rice genome.</title>
        <authorList>
            <consortium name="International rice genome sequencing project (IRGSP)"/>
            <person name="Matsumoto T."/>
            <person name="Wu J."/>
            <person name="Kanamori H."/>
            <person name="Katayose Y."/>
            <person name="Fujisawa M."/>
            <person name="Namiki N."/>
            <person name="Mizuno H."/>
            <person name="Yamamoto K."/>
            <person name="Antonio B.A."/>
            <person name="Baba T."/>
            <person name="Sakata K."/>
            <person name="Nagamura Y."/>
            <person name="Aoki H."/>
            <person name="Arikawa K."/>
            <person name="Arita K."/>
            <person name="Bito T."/>
            <person name="Chiden Y."/>
            <person name="Fujitsuka N."/>
            <person name="Fukunaka R."/>
            <person name="Hamada M."/>
            <person name="Harada C."/>
            <person name="Hayashi A."/>
            <person name="Hijishita S."/>
            <person name="Honda M."/>
            <person name="Hosokawa S."/>
            <person name="Ichikawa Y."/>
            <person name="Idonuma A."/>
            <person name="Iijima M."/>
            <person name="Ikeda M."/>
            <person name="Ikeno M."/>
            <person name="Ito K."/>
            <person name="Ito S."/>
            <person name="Ito T."/>
            <person name="Ito Y."/>
            <person name="Ito Y."/>
            <person name="Iwabuchi A."/>
            <person name="Kamiya K."/>
            <person name="Karasawa W."/>
            <person name="Kurita K."/>
            <person name="Katagiri S."/>
            <person name="Kikuta A."/>
            <person name="Kobayashi H."/>
            <person name="Kobayashi N."/>
            <person name="Machita K."/>
            <person name="Maehara T."/>
            <person name="Masukawa M."/>
            <person name="Mizubayashi T."/>
            <person name="Mukai Y."/>
            <person name="Nagasaki H."/>
            <person name="Nagata Y."/>
            <person name="Naito S."/>
            <person name="Nakashima M."/>
            <person name="Nakama Y."/>
            <person name="Nakamichi Y."/>
            <person name="Nakamura M."/>
            <person name="Meguro A."/>
            <person name="Negishi M."/>
            <person name="Ohta I."/>
            <person name="Ohta T."/>
            <person name="Okamoto M."/>
            <person name="Ono N."/>
            <person name="Saji S."/>
            <person name="Sakaguchi M."/>
            <person name="Sakai K."/>
            <person name="Shibata M."/>
            <person name="Shimokawa T."/>
            <person name="Song J."/>
            <person name="Takazaki Y."/>
            <person name="Terasawa K."/>
            <person name="Tsugane M."/>
            <person name="Tsuji K."/>
            <person name="Ueda S."/>
            <person name="Waki K."/>
            <person name="Yamagata H."/>
            <person name="Yamamoto M."/>
            <person name="Yamamoto S."/>
            <person name="Yamane H."/>
            <person name="Yoshiki S."/>
            <person name="Yoshihara R."/>
            <person name="Yukawa K."/>
            <person name="Zhong H."/>
            <person name="Yano M."/>
            <person name="Yuan Q."/>
            <person name="Ouyang S."/>
            <person name="Liu J."/>
            <person name="Jones K.M."/>
            <person name="Gansberger K."/>
            <person name="Moffat K."/>
            <person name="Hill J."/>
            <person name="Bera J."/>
            <person name="Fadrosh D."/>
            <person name="Jin S."/>
            <person name="Johri S."/>
            <person name="Kim M."/>
            <person name="Overton L."/>
            <person name="Reardon M."/>
            <person name="Tsitrin T."/>
            <person name="Vuong H."/>
            <person name="Weaver B."/>
            <person name="Ciecko A."/>
            <person name="Tallon L."/>
            <person name="Jackson J."/>
            <person name="Pai G."/>
            <person name="Aken S.V."/>
            <person name="Utterback T."/>
            <person name="Reidmuller S."/>
            <person name="Feldblyum T."/>
            <person name="Hsiao J."/>
            <person name="Zismann V."/>
            <person name="Iobst S."/>
            <person name="de Vazeille A.R."/>
            <person name="Buell C.R."/>
            <person name="Ying K."/>
            <person name="Li Y."/>
            <person name="Lu T."/>
            <person name="Huang Y."/>
            <person name="Zhao Q."/>
            <person name="Feng Q."/>
            <person name="Zhang L."/>
            <person name="Zhu J."/>
            <person name="Weng Q."/>
            <person name="Mu J."/>
            <person name="Lu Y."/>
            <person name="Fan D."/>
            <person name="Liu Y."/>
            <person name="Guan J."/>
            <person name="Zhang Y."/>
            <person name="Yu S."/>
            <person name="Liu X."/>
            <person name="Zhang Y."/>
            <person name="Hong G."/>
            <person name="Han B."/>
            <person name="Choisne N."/>
            <person name="Demange N."/>
            <person name="Orjeda G."/>
            <person name="Samain S."/>
            <person name="Cattolico L."/>
            <person name="Pelletier E."/>
            <person name="Couloux A."/>
            <person name="Segurens B."/>
            <person name="Wincker P."/>
            <person name="D'Hont A."/>
            <person name="Scarpelli C."/>
            <person name="Weissenbach J."/>
            <person name="Salanoubat M."/>
            <person name="Quetier F."/>
            <person name="Yu Y."/>
            <person name="Kim H.R."/>
            <person name="Rambo T."/>
            <person name="Currie J."/>
            <person name="Collura K."/>
            <person name="Luo M."/>
            <person name="Yang T."/>
            <person name="Ammiraju J.S.S."/>
            <person name="Engler F."/>
            <person name="Soderlund C."/>
            <person name="Wing R.A."/>
            <person name="Palmer L.E."/>
            <person name="de la Bastide M."/>
            <person name="Spiegel L."/>
            <person name="Nascimento L."/>
            <person name="Zutavern T."/>
            <person name="O'Shaughnessy A."/>
            <person name="Dike S."/>
            <person name="Dedhia N."/>
            <person name="Preston R."/>
            <person name="Balija V."/>
            <person name="McCombie W.R."/>
            <person name="Chow T."/>
            <person name="Chen H."/>
            <person name="Chung M."/>
            <person name="Chen C."/>
            <person name="Shaw J."/>
            <person name="Wu H."/>
            <person name="Hsiao K."/>
            <person name="Chao Y."/>
            <person name="Chu M."/>
            <person name="Cheng C."/>
            <person name="Hour A."/>
            <person name="Lee P."/>
            <person name="Lin S."/>
            <person name="Lin Y."/>
            <person name="Liou J."/>
            <person name="Liu S."/>
            <person name="Hsing Y."/>
            <person name="Raghuvanshi S."/>
            <person name="Mohanty A."/>
            <person name="Bharti A.K."/>
            <person name="Gaur A."/>
            <person name="Gupta V."/>
            <person name="Kumar D."/>
            <person name="Ravi V."/>
            <person name="Vij S."/>
            <person name="Kapur A."/>
            <person name="Khurana P."/>
            <person name="Khurana P."/>
            <person name="Khurana J.P."/>
            <person name="Tyagi A.K."/>
            <person name="Gaikwad K."/>
            <person name="Singh A."/>
            <person name="Dalal V."/>
            <person name="Srivastava S."/>
            <person name="Dixit A."/>
            <person name="Pal A.K."/>
            <person name="Ghazi I.A."/>
            <person name="Yadav M."/>
            <person name="Pandit A."/>
            <person name="Bhargava A."/>
            <person name="Sureshbabu K."/>
            <person name="Batra K."/>
            <person name="Sharma T.R."/>
            <person name="Mohapatra T."/>
            <person name="Singh N.K."/>
            <person name="Messing J."/>
            <person name="Nelson A.B."/>
            <person name="Fuks G."/>
            <person name="Kavchok S."/>
            <person name="Keizer G."/>
            <person name="Linton E."/>
            <person name="Llaca V."/>
            <person name="Song R."/>
            <person name="Tanyolac B."/>
            <person name="Young S."/>
            <person name="Ho-Il K."/>
            <person name="Hahn J.H."/>
            <person name="Sangsakoo G."/>
            <person name="Vanavichit A."/>
            <person name="de Mattos Luiz.A.T."/>
            <person name="Zimmer P.D."/>
            <person name="Malone G."/>
            <person name="Dellagostin O."/>
            <person name="de Oliveira A.C."/>
            <person name="Bevan M."/>
            <person name="Bancroft I."/>
            <person name="Minx P."/>
            <person name="Cordum H."/>
            <person name="Wilson R."/>
            <person name="Cheng Z."/>
            <person name="Jin W."/>
            <person name="Jiang J."/>
            <person name="Leong S.A."/>
            <person name="Iwama H."/>
            <person name="Gojobori T."/>
            <person name="Itoh T."/>
            <person name="Niimura Y."/>
            <person name="Fujii Y."/>
            <person name="Habara T."/>
            <person name="Sakai H."/>
            <person name="Sato Y."/>
            <person name="Wilson G."/>
            <person name="Kumar K."/>
            <person name="McCouch S."/>
            <person name="Juretic N."/>
            <person name="Hoen D."/>
            <person name="Wright S."/>
            <person name="Bruskiewich R."/>
            <person name="Bureau T."/>
            <person name="Miyao A."/>
            <person name="Hirochika H."/>
            <person name="Nishikawa T."/>
            <person name="Kadowaki K."/>
            <person name="Sugiura M."/>
            <person name="Burr B."/>
            <person name="Sasaki T."/>
        </authorList>
    </citation>
    <scope>NUCLEOTIDE SEQUENCE [LARGE SCALE GENOMIC DNA]</scope>
    <source>
        <strain evidence="2">cv. Nipponbare</strain>
    </source>
</reference>
<organism evidence="1 2">
    <name type="scientific">Oryza sativa subsp. japonica</name>
    <name type="common">Rice</name>
    <dbReference type="NCBI Taxonomy" id="39947"/>
    <lineage>
        <taxon>Eukaryota</taxon>
        <taxon>Viridiplantae</taxon>
        <taxon>Streptophyta</taxon>
        <taxon>Embryophyta</taxon>
        <taxon>Tracheophyta</taxon>
        <taxon>Spermatophyta</taxon>
        <taxon>Magnoliopsida</taxon>
        <taxon>Liliopsida</taxon>
        <taxon>Poales</taxon>
        <taxon>Poaceae</taxon>
        <taxon>BOP clade</taxon>
        <taxon>Oryzoideae</taxon>
        <taxon>Oryzeae</taxon>
        <taxon>Oryzinae</taxon>
        <taxon>Oryza</taxon>
        <taxon>Oryza sativa</taxon>
    </lineage>
</organism>
<dbReference type="PaxDb" id="39947-A0A0P0UXJ4"/>
<protein>
    <submittedName>
        <fullName evidence="1">Os01g0132950 protein</fullName>
    </submittedName>
</protein>
<sequence length="84" mass="9474">MKAETALARWRRRVEGGGRRWWRRAMGVETEAARPRGMDRHAAAMGMRTQRAARWGMDGDVPMRHVGWSGWPLGFSAVLGLLGL</sequence>